<name>A0A1I0BYS8_9PROT</name>
<dbReference type="Pfam" id="PF13699">
    <property type="entry name" value="eCIS_core"/>
    <property type="match status" value="1"/>
</dbReference>
<reference evidence="4" key="1">
    <citation type="submission" date="2016-10" db="EMBL/GenBank/DDBJ databases">
        <authorList>
            <person name="Varghese N."/>
            <person name="Submissions S."/>
        </authorList>
    </citation>
    <scope>NUCLEOTIDE SEQUENCE [LARGE SCALE GENOMIC DNA]</scope>
    <source>
        <strain evidence="4">Nm71</strain>
    </source>
</reference>
<feature type="region of interest" description="Disordered" evidence="1">
    <location>
        <begin position="115"/>
        <end position="144"/>
    </location>
</feature>
<evidence type="ECO:0000256" key="1">
    <source>
        <dbReference type="SAM" id="MobiDB-lite"/>
    </source>
</evidence>
<evidence type="ECO:0000313" key="3">
    <source>
        <dbReference type="EMBL" id="SET11559.1"/>
    </source>
</evidence>
<feature type="domain" description="eCIS core" evidence="2">
    <location>
        <begin position="145"/>
        <end position="221"/>
    </location>
</feature>
<dbReference type="Proteomes" id="UP000199345">
    <property type="component" value="Unassembled WGS sequence"/>
</dbReference>
<evidence type="ECO:0000313" key="4">
    <source>
        <dbReference type="Proteomes" id="UP000199345"/>
    </source>
</evidence>
<organism evidence="3 4">
    <name type="scientific">Nitrosomonas marina</name>
    <dbReference type="NCBI Taxonomy" id="917"/>
    <lineage>
        <taxon>Bacteria</taxon>
        <taxon>Pseudomonadati</taxon>
        <taxon>Pseudomonadota</taxon>
        <taxon>Betaproteobacteria</taxon>
        <taxon>Nitrosomonadales</taxon>
        <taxon>Nitrosomonadaceae</taxon>
        <taxon>Nitrosomonas</taxon>
    </lineage>
</organism>
<keyword evidence="4" id="KW-1185">Reference proteome</keyword>
<dbReference type="AlphaFoldDB" id="A0A1I0BYS8"/>
<protein>
    <recommendedName>
        <fullName evidence="2">eCIS core domain-containing protein</fullName>
    </recommendedName>
</protein>
<dbReference type="OrthoDB" id="7387101at2"/>
<sequence length="660" mass="70685">MYTGFATFASPATTTKRTRPACHNITSNQHSAVRAILQRTFVQPISNAPNQTVQKKIKIGSSDDRYEKEADHMADQVVSQHSGLSTAVLENTVSGNVQRLCDECEETIQQKAMDAVSEARDPSGIRQETSPEISSLTKHNSNGHPLPYALRQFYESRMGRDFGNVRLHTDNSSSQSAEAINAKAYTLGNHITFNRGQYQPGTAQGRHLLAHELTHVVQQGKAAPKNTAEYSNTGGTAHEIHTVRTTVADTVQRACGSTAIGAPGGCTRSPDYGVFNPSSPVYKFDFDCDTFKPGEDVNLENDHRGLPIGTRFAVHGFASVDGDPGYNHNLACARALAAANLMMTPGPLGLGISVGNIDVFNHGPTPGPVDERRSVTIEHNAPAQPVPPEERPPLCGPDATQWLIDQMNAALTDAAVLAIQADITAADGIARRHGITAHQVAEGATTLRLLAEEALLQAQGKNPARNPTINAQIAAGSASGAIVSRALRAHPIDALTIANHINNAATAWAALVTHGARYDFKLNPAQMHFPRTANCPEEECDQGEVGIITLCPGVLPENCYQSDLPGNLFFSRIGQFAGFSALTLQLGSQFAELLDTVPRPARPHVTWDSPEDTSAIHVASSLTLPLTRSSLCSILAAHRGSLSRRNGCRDCTRLTTAIIT</sequence>
<dbReference type="RefSeq" id="WP_090658070.1">
    <property type="nucleotide sequence ID" value="NZ_FOIA01000012.1"/>
</dbReference>
<dbReference type="InterPro" id="IPR025295">
    <property type="entry name" value="eCIS_core_dom"/>
</dbReference>
<accession>A0A1I0BYS8</accession>
<evidence type="ECO:0000259" key="2">
    <source>
        <dbReference type="Pfam" id="PF13699"/>
    </source>
</evidence>
<proteinExistence type="predicted"/>
<dbReference type="EMBL" id="FOIA01000012">
    <property type="protein sequence ID" value="SET11559.1"/>
    <property type="molecule type" value="Genomic_DNA"/>
</dbReference>
<gene>
    <name evidence="3" type="ORF">SAMN05216326_11250</name>
</gene>
<feature type="compositionally biased region" description="Polar residues" evidence="1">
    <location>
        <begin position="126"/>
        <end position="143"/>
    </location>
</feature>